<reference evidence="2 3" key="1">
    <citation type="submission" date="2020-08" db="EMBL/GenBank/DDBJ databases">
        <title>Above-ground endophytic microbial communities from plants in different locations in the United States.</title>
        <authorList>
            <person name="Frank C."/>
        </authorList>
    </citation>
    <scope>NUCLEOTIDE SEQUENCE [LARGE SCALE GENOMIC DNA]</scope>
    <source>
        <strain evidence="2 3">WP4_2_2</strain>
    </source>
</reference>
<evidence type="ECO:0000313" key="2">
    <source>
        <dbReference type="EMBL" id="MBB6105704.1"/>
    </source>
</evidence>
<feature type="region of interest" description="Disordered" evidence="1">
    <location>
        <begin position="46"/>
        <end position="85"/>
    </location>
</feature>
<feature type="compositionally biased region" description="Low complexity" evidence="1">
    <location>
        <begin position="50"/>
        <end position="66"/>
    </location>
</feature>
<feature type="compositionally biased region" description="Basic and acidic residues" evidence="1">
    <location>
        <begin position="138"/>
        <end position="147"/>
    </location>
</feature>
<sequence>MVALLVARVDNASTPAPRFCPAAKRAVGEGCSGNGIARRRHVGDTAWRRSGTSTGKKAGKAGSAGSMGVCFRRDAPEASTGMNRRGQMGILDKVGEIAGAVAAVEATDKVDPDAGFLTKAAAAVAGFEGAGALEKLVEKKEDEKQADDGTQQADAGDASADPQA</sequence>
<accession>A0A7W9WVI0</accession>
<dbReference type="AlphaFoldDB" id="A0A7W9WVI0"/>
<comment type="caution">
    <text evidence="2">The sequence shown here is derived from an EMBL/GenBank/DDBJ whole genome shotgun (WGS) entry which is preliminary data.</text>
</comment>
<name>A0A7W9WVI0_9BURK</name>
<dbReference type="Proteomes" id="UP000571554">
    <property type="component" value="Unassembled WGS sequence"/>
</dbReference>
<feature type="region of interest" description="Disordered" evidence="1">
    <location>
        <begin position="138"/>
        <end position="164"/>
    </location>
</feature>
<dbReference type="EMBL" id="JACHBW010000019">
    <property type="protein sequence ID" value="MBB6105704.1"/>
    <property type="molecule type" value="Genomic_DNA"/>
</dbReference>
<evidence type="ECO:0000313" key="3">
    <source>
        <dbReference type="Proteomes" id="UP000571554"/>
    </source>
</evidence>
<feature type="compositionally biased region" description="Low complexity" evidence="1">
    <location>
        <begin position="148"/>
        <end position="164"/>
    </location>
</feature>
<protein>
    <submittedName>
        <fullName evidence="2">Uncharacterized protein</fullName>
    </submittedName>
</protein>
<gene>
    <name evidence="2" type="ORF">F4827_005574</name>
</gene>
<proteinExistence type="predicted"/>
<keyword evidence="3" id="KW-1185">Reference proteome</keyword>
<organism evidence="2 3">
    <name type="scientific">Paraburkholderia bannensis</name>
    <dbReference type="NCBI Taxonomy" id="765414"/>
    <lineage>
        <taxon>Bacteria</taxon>
        <taxon>Pseudomonadati</taxon>
        <taxon>Pseudomonadota</taxon>
        <taxon>Betaproteobacteria</taxon>
        <taxon>Burkholderiales</taxon>
        <taxon>Burkholderiaceae</taxon>
        <taxon>Paraburkholderia</taxon>
    </lineage>
</organism>
<evidence type="ECO:0000256" key="1">
    <source>
        <dbReference type="SAM" id="MobiDB-lite"/>
    </source>
</evidence>